<protein>
    <submittedName>
        <fullName evidence="2">Uncharacterized protein</fullName>
    </submittedName>
</protein>
<accession>A0A1F7F882</accession>
<evidence type="ECO:0000313" key="2">
    <source>
        <dbReference type="EMBL" id="OGK02716.1"/>
    </source>
</evidence>
<feature type="compositionally biased region" description="Low complexity" evidence="1">
    <location>
        <begin position="86"/>
        <end position="98"/>
    </location>
</feature>
<dbReference type="AlphaFoldDB" id="A0A1F7F882"/>
<comment type="caution">
    <text evidence="2">The sequence shown here is derived from an EMBL/GenBank/DDBJ whole genome shotgun (WGS) entry which is preliminary data.</text>
</comment>
<dbReference type="EMBL" id="MFYX01000103">
    <property type="protein sequence ID" value="OGK02716.1"/>
    <property type="molecule type" value="Genomic_DNA"/>
</dbReference>
<feature type="region of interest" description="Disordered" evidence="1">
    <location>
        <begin position="67"/>
        <end position="112"/>
    </location>
</feature>
<organism evidence="2 3">
    <name type="scientific">Candidatus Raymondbacteria bacterium RIFOXYD12_FULL_49_13</name>
    <dbReference type="NCBI Taxonomy" id="1817890"/>
    <lineage>
        <taxon>Bacteria</taxon>
        <taxon>Raymondiibacteriota</taxon>
    </lineage>
</organism>
<evidence type="ECO:0000313" key="3">
    <source>
        <dbReference type="Proteomes" id="UP000179243"/>
    </source>
</evidence>
<evidence type="ECO:0000256" key="1">
    <source>
        <dbReference type="SAM" id="MobiDB-lite"/>
    </source>
</evidence>
<reference evidence="2 3" key="1">
    <citation type="journal article" date="2016" name="Nat. Commun.">
        <title>Thousands of microbial genomes shed light on interconnected biogeochemical processes in an aquifer system.</title>
        <authorList>
            <person name="Anantharaman K."/>
            <person name="Brown C.T."/>
            <person name="Hug L.A."/>
            <person name="Sharon I."/>
            <person name="Castelle C.J."/>
            <person name="Probst A.J."/>
            <person name="Thomas B.C."/>
            <person name="Singh A."/>
            <person name="Wilkins M.J."/>
            <person name="Karaoz U."/>
            <person name="Brodie E.L."/>
            <person name="Williams K.H."/>
            <person name="Hubbard S.S."/>
            <person name="Banfield J.F."/>
        </authorList>
    </citation>
    <scope>NUCLEOTIDE SEQUENCE [LARGE SCALE GENOMIC DNA]</scope>
</reference>
<sequence length="168" mass="18282">MPQNVKICAGYSDKISENYNSTQFSLSLEMDCQINGSTREIEDASARLFSLCKQIVNRQKNVSVDNLLSNAHPVEGNGKETPIPSQPAAAEPQKAEQPAPAPEPQKSEEAISDKQVKYIFGLGRDLGKSGKDVRDLITTRFNKPVDALSKKDASSLISEFKSGLKQAA</sequence>
<name>A0A1F7F882_UNCRA</name>
<dbReference type="Proteomes" id="UP000179243">
    <property type="component" value="Unassembled WGS sequence"/>
</dbReference>
<proteinExistence type="predicted"/>
<gene>
    <name evidence="2" type="ORF">A2519_09645</name>
</gene>